<dbReference type="Pfam" id="PF06549">
    <property type="entry name" value="DUF1118"/>
    <property type="match status" value="1"/>
</dbReference>
<feature type="region of interest" description="Disordered" evidence="1">
    <location>
        <begin position="1"/>
        <end position="63"/>
    </location>
</feature>
<keyword evidence="2" id="KW-0812">Transmembrane</keyword>
<proteinExistence type="predicted"/>
<dbReference type="Proteomes" id="UP001205105">
    <property type="component" value="Unassembled WGS sequence"/>
</dbReference>
<keyword evidence="4" id="KW-1185">Reference proteome</keyword>
<evidence type="ECO:0000256" key="1">
    <source>
        <dbReference type="SAM" id="MobiDB-lite"/>
    </source>
</evidence>
<comment type="caution">
    <text evidence="3">The sequence shown here is derived from an EMBL/GenBank/DDBJ whole genome shotgun (WGS) entry which is preliminary data.</text>
</comment>
<name>A0AAD5H1M8_9CHLO</name>
<sequence length="230" mass="23465">MSAALRGTAVQQRAGSARTAAASPVQAAVVQTRKLKAKDAPKPPPPPPRKAAGGTVKIGGTKAKSVAPPAKVAGTKLIGGTKSVGGTRAVKAIEVFSSEKQFRQKQQDGRQAPKILSRIEQLRLLSKLEQSGLLSVLEKQGVTLSKLEQSGLLSTAEKLGLISLLADRNFPGTLYALATALLVAGPAAVYFLPDDSGALVAVQALVALTCIAGGGAAWGGATLLSTLQKS</sequence>
<dbReference type="AlphaFoldDB" id="A0AAD5H1M8"/>
<reference evidence="3" key="1">
    <citation type="submission" date="2020-11" db="EMBL/GenBank/DDBJ databases">
        <title>Chlorella ohadii genome sequencing and assembly.</title>
        <authorList>
            <person name="Murik O."/>
            <person name="Treves H."/>
            <person name="Kedem I."/>
            <person name="Shotland Y."/>
            <person name="Kaplan A."/>
        </authorList>
    </citation>
    <scope>NUCLEOTIDE SEQUENCE</scope>
    <source>
        <strain evidence="3">1</strain>
    </source>
</reference>
<gene>
    <name evidence="3" type="ORF">COHA_008302</name>
</gene>
<feature type="transmembrane region" description="Helical" evidence="2">
    <location>
        <begin position="174"/>
        <end position="192"/>
    </location>
</feature>
<dbReference type="EMBL" id="JADXDR010000142">
    <property type="protein sequence ID" value="KAI7837813.1"/>
    <property type="molecule type" value="Genomic_DNA"/>
</dbReference>
<protein>
    <submittedName>
        <fullName evidence="3">Uncharacterized protein</fullName>
    </submittedName>
</protein>
<evidence type="ECO:0000256" key="2">
    <source>
        <dbReference type="SAM" id="Phobius"/>
    </source>
</evidence>
<evidence type="ECO:0000313" key="3">
    <source>
        <dbReference type="EMBL" id="KAI7837813.1"/>
    </source>
</evidence>
<keyword evidence="2" id="KW-1133">Transmembrane helix</keyword>
<evidence type="ECO:0000313" key="4">
    <source>
        <dbReference type="Proteomes" id="UP001205105"/>
    </source>
</evidence>
<feature type="transmembrane region" description="Helical" evidence="2">
    <location>
        <begin position="198"/>
        <end position="224"/>
    </location>
</feature>
<dbReference type="InterPro" id="IPR009500">
    <property type="entry name" value="DUF1118"/>
</dbReference>
<accession>A0AAD5H1M8</accession>
<keyword evidence="2" id="KW-0472">Membrane</keyword>
<organism evidence="3 4">
    <name type="scientific">Chlorella ohadii</name>
    <dbReference type="NCBI Taxonomy" id="2649997"/>
    <lineage>
        <taxon>Eukaryota</taxon>
        <taxon>Viridiplantae</taxon>
        <taxon>Chlorophyta</taxon>
        <taxon>core chlorophytes</taxon>
        <taxon>Trebouxiophyceae</taxon>
        <taxon>Chlorellales</taxon>
        <taxon>Chlorellaceae</taxon>
        <taxon>Chlorella clade</taxon>
        <taxon>Chlorella</taxon>
    </lineage>
</organism>
<feature type="compositionally biased region" description="Low complexity" evidence="1">
    <location>
        <begin position="16"/>
        <end position="32"/>
    </location>
</feature>